<evidence type="ECO:0000313" key="1">
    <source>
        <dbReference type="EMBL" id="TVU01365.1"/>
    </source>
</evidence>
<accession>A0A5J9SQU7</accession>
<reference evidence="1 3" key="1">
    <citation type="journal article" date="2019" name="Sci. Rep.">
        <title>A high-quality genome of Eragrostis curvula grass provides insights into Poaceae evolution and supports new strategies to enhance forage quality.</title>
        <authorList>
            <person name="Carballo J."/>
            <person name="Santos B.A.C.M."/>
            <person name="Zappacosta D."/>
            <person name="Garbus I."/>
            <person name="Selva J.P."/>
            <person name="Gallo C.A."/>
            <person name="Diaz A."/>
            <person name="Albertini E."/>
            <person name="Caccamo M."/>
            <person name="Echenique V."/>
        </authorList>
    </citation>
    <scope>NUCLEOTIDE SEQUENCE [LARGE SCALE GENOMIC DNA]</scope>
    <source>
        <strain evidence="3">cv. Victoria</strain>
        <tissue evidence="1">Leaf</tissue>
    </source>
</reference>
<name>A0A5J9SQU7_9POAL</name>
<organism evidence="1 3">
    <name type="scientific">Eragrostis curvula</name>
    <name type="common">weeping love grass</name>
    <dbReference type="NCBI Taxonomy" id="38414"/>
    <lineage>
        <taxon>Eukaryota</taxon>
        <taxon>Viridiplantae</taxon>
        <taxon>Streptophyta</taxon>
        <taxon>Embryophyta</taxon>
        <taxon>Tracheophyta</taxon>
        <taxon>Spermatophyta</taxon>
        <taxon>Magnoliopsida</taxon>
        <taxon>Liliopsida</taxon>
        <taxon>Poales</taxon>
        <taxon>Poaceae</taxon>
        <taxon>PACMAD clade</taxon>
        <taxon>Chloridoideae</taxon>
        <taxon>Eragrostideae</taxon>
        <taxon>Eragrostidinae</taxon>
        <taxon>Eragrostis</taxon>
    </lineage>
</organism>
<dbReference type="Proteomes" id="UP000324897">
    <property type="component" value="Chromosome 7"/>
</dbReference>
<proteinExistence type="predicted"/>
<keyword evidence="3" id="KW-1185">Reference proteome</keyword>
<gene>
    <name evidence="2" type="ORF">EJB05_34430</name>
    <name evidence="1" type="ORF">EJB05_53175</name>
</gene>
<evidence type="ECO:0000313" key="2">
    <source>
        <dbReference type="EMBL" id="TVU18340.1"/>
    </source>
</evidence>
<dbReference type="Gramene" id="TVU18340">
    <property type="protein sequence ID" value="TVU18340"/>
    <property type="gene ID" value="EJB05_34430"/>
</dbReference>
<dbReference type="Gramene" id="TVU01365">
    <property type="protein sequence ID" value="TVU01365"/>
    <property type="gene ID" value="EJB05_53175"/>
</dbReference>
<dbReference type="EMBL" id="RWGY01000450">
    <property type="protein sequence ID" value="TVU01365.1"/>
    <property type="molecule type" value="Genomic_DNA"/>
</dbReference>
<comment type="caution">
    <text evidence="1">The sequence shown here is derived from an EMBL/GenBank/DDBJ whole genome shotgun (WGS) entry which is preliminary data.</text>
</comment>
<dbReference type="AlphaFoldDB" id="A0A5J9SQU7"/>
<protein>
    <submittedName>
        <fullName evidence="1">Uncharacterized protein</fullName>
    </submittedName>
</protein>
<dbReference type="EMBL" id="RWGY01000029">
    <property type="protein sequence ID" value="TVU18340.1"/>
    <property type="molecule type" value="Genomic_DNA"/>
</dbReference>
<sequence>MRLNGDWIRRRPVARLTMLLSGSASSRRNTLLPQDAKQAVLREELTVMPLGEVQSDAVVWR</sequence>
<evidence type="ECO:0000313" key="3">
    <source>
        <dbReference type="Proteomes" id="UP000324897"/>
    </source>
</evidence>